<evidence type="ECO:0000313" key="2">
    <source>
        <dbReference type="Proteomes" id="UP000481153"/>
    </source>
</evidence>
<gene>
    <name evidence="1" type="ORF">Ae201684_010232</name>
</gene>
<sequence length="170" mass="18750">MLTFYDMRADELNLTNCYQDDSSTPVMQAKRGSSSRMLRRLAVAHFPESRADGRLGISNLNLSHTTQSSDMPLCCISLDKKQRIAHVWSREGSRSVVSVWVAHLQGADDMRLGLLLLTCHVEVPVCSTETNAPPPANDEIAALAQTTLPFTRALPSNQSRLTVVKPAIFL</sequence>
<reference evidence="1 2" key="1">
    <citation type="submission" date="2019-07" db="EMBL/GenBank/DDBJ databases">
        <title>Genomics analysis of Aphanomyces spp. identifies a new class of oomycete effector associated with host adaptation.</title>
        <authorList>
            <person name="Gaulin E."/>
        </authorList>
    </citation>
    <scope>NUCLEOTIDE SEQUENCE [LARGE SCALE GENOMIC DNA]</scope>
    <source>
        <strain evidence="1 2">ATCC 201684</strain>
    </source>
</reference>
<dbReference type="Proteomes" id="UP000481153">
    <property type="component" value="Unassembled WGS sequence"/>
</dbReference>
<proteinExistence type="predicted"/>
<accession>A0A6G0WYN5</accession>
<keyword evidence="2" id="KW-1185">Reference proteome</keyword>
<dbReference type="EMBL" id="VJMJ01000129">
    <property type="protein sequence ID" value="KAF0732700.1"/>
    <property type="molecule type" value="Genomic_DNA"/>
</dbReference>
<evidence type="ECO:0000313" key="1">
    <source>
        <dbReference type="EMBL" id="KAF0732700.1"/>
    </source>
</evidence>
<name>A0A6G0WYN5_9STRA</name>
<organism evidence="1 2">
    <name type="scientific">Aphanomyces euteiches</name>
    <dbReference type="NCBI Taxonomy" id="100861"/>
    <lineage>
        <taxon>Eukaryota</taxon>
        <taxon>Sar</taxon>
        <taxon>Stramenopiles</taxon>
        <taxon>Oomycota</taxon>
        <taxon>Saprolegniomycetes</taxon>
        <taxon>Saprolegniales</taxon>
        <taxon>Verrucalvaceae</taxon>
        <taxon>Aphanomyces</taxon>
    </lineage>
</organism>
<protein>
    <submittedName>
        <fullName evidence="1">Uncharacterized protein</fullName>
    </submittedName>
</protein>
<dbReference type="AlphaFoldDB" id="A0A6G0WYN5"/>
<comment type="caution">
    <text evidence="1">The sequence shown here is derived from an EMBL/GenBank/DDBJ whole genome shotgun (WGS) entry which is preliminary data.</text>
</comment>